<sequence length="311" mass="34575">MMRYPPTPAARRTGASEYAPSSSKPPYNVVLIGLHKSEGPSKDEKSPAVGPSNDEKSPAAGPSRVEESLTLRTEVPPTPDSAASSAYTRGLQQNVRMFPAVANVSSKGIHPVLRYDIPGGNLCYTFMYQRTNARCDVYLCAGCRKLGTRVPVPVLNGEFFTKDPGRLPHVCSPWKSVEDEVKRLIYKACQEACVTPECADKKPRQLYQEIDDYVDIHYSEDPSRREEMLNFFHRNGYKARRTTLARALRRLRKHRTTLEKMSEQGEQGSETTSTISEQSPETTPTMSEQNPETTPTMSVENPEATPATTAS</sequence>
<evidence type="ECO:0000313" key="3">
    <source>
        <dbReference type="WBParaSite" id="HCON_00037810-00001"/>
    </source>
</evidence>
<evidence type="ECO:0000256" key="1">
    <source>
        <dbReference type="SAM" id="MobiDB-lite"/>
    </source>
</evidence>
<proteinExistence type="predicted"/>
<feature type="compositionally biased region" description="Polar residues" evidence="1">
    <location>
        <begin position="264"/>
        <end position="299"/>
    </location>
</feature>
<dbReference type="Proteomes" id="UP000025227">
    <property type="component" value="Unplaced"/>
</dbReference>
<keyword evidence="2" id="KW-1185">Reference proteome</keyword>
<dbReference type="WBParaSite" id="HCON_00037810-00001">
    <property type="protein sequence ID" value="HCON_00037810-00001"/>
    <property type="gene ID" value="HCON_00037810"/>
</dbReference>
<dbReference type="OMA" id="MFPAVAN"/>
<protein>
    <submittedName>
        <fullName evidence="3">Uncharacterized protein</fullName>
    </submittedName>
</protein>
<dbReference type="OrthoDB" id="5876890at2759"/>
<feature type="compositionally biased region" description="Basic and acidic residues" evidence="1">
    <location>
        <begin position="35"/>
        <end position="46"/>
    </location>
</feature>
<feature type="region of interest" description="Disordered" evidence="1">
    <location>
        <begin position="1"/>
        <end position="86"/>
    </location>
</feature>
<name>A0A7I4Y2X5_HAECO</name>
<organism evidence="2 3">
    <name type="scientific">Haemonchus contortus</name>
    <name type="common">Barber pole worm</name>
    <dbReference type="NCBI Taxonomy" id="6289"/>
    <lineage>
        <taxon>Eukaryota</taxon>
        <taxon>Metazoa</taxon>
        <taxon>Ecdysozoa</taxon>
        <taxon>Nematoda</taxon>
        <taxon>Chromadorea</taxon>
        <taxon>Rhabditida</taxon>
        <taxon>Rhabditina</taxon>
        <taxon>Rhabditomorpha</taxon>
        <taxon>Strongyloidea</taxon>
        <taxon>Trichostrongylidae</taxon>
        <taxon>Haemonchus</taxon>
    </lineage>
</organism>
<dbReference type="AlphaFoldDB" id="A0A7I4Y2X5"/>
<reference evidence="3" key="1">
    <citation type="submission" date="2020-12" db="UniProtKB">
        <authorList>
            <consortium name="WormBaseParasite"/>
        </authorList>
    </citation>
    <scope>IDENTIFICATION</scope>
    <source>
        <strain evidence="3">MHco3</strain>
    </source>
</reference>
<evidence type="ECO:0000313" key="2">
    <source>
        <dbReference type="Proteomes" id="UP000025227"/>
    </source>
</evidence>
<accession>A0A7I4Y2X5</accession>
<feature type="region of interest" description="Disordered" evidence="1">
    <location>
        <begin position="257"/>
        <end position="311"/>
    </location>
</feature>